<keyword evidence="1" id="KW-0732">Signal</keyword>
<dbReference type="PROSITE" id="PS51724">
    <property type="entry name" value="SPOR"/>
    <property type="match status" value="1"/>
</dbReference>
<accession>A0A1Q2GZH7</accession>
<feature type="chain" id="PRO_5012478952" description="SPOR domain-containing protein" evidence="1">
    <location>
        <begin position="22"/>
        <end position="196"/>
    </location>
</feature>
<feature type="domain" description="SPOR" evidence="2">
    <location>
        <begin position="107"/>
        <end position="196"/>
    </location>
</feature>
<dbReference type="KEGG" id="paln:B0W48_12210"/>
<name>A0A1Q2GZH7_9GAMM</name>
<gene>
    <name evidence="3" type="ORF">B0W48_12210</name>
</gene>
<dbReference type="InterPro" id="IPR036680">
    <property type="entry name" value="SPOR-like_sf"/>
</dbReference>
<feature type="signal peptide" evidence="1">
    <location>
        <begin position="1"/>
        <end position="21"/>
    </location>
</feature>
<dbReference type="InterPro" id="IPR007730">
    <property type="entry name" value="SPOR-like_dom"/>
</dbReference>
<proteinExistence type="predicted"/>
<evidence type="ECO:0000313" key="3">
    <source>
        <dbReference type="EMBL" id="AQQ00495.1"/>
    </source>
</evidence>
<reference evidence="3 4" key="1">
    <citation type="submission" date="2017-02" db="EMBL/GenBank/DDBJ databases">
        <title>Complete genome sequence of the cold-active Pseudoalteromonas aliena strain EH1 isolated from Arctic seawater.</title>
        <authorList>
            <person name="Kim E."/>
            <person name="Heo E."/>
            <person name="Kim H."/>
            <person name="Kim D."/>
        </authorList>
    </citation>
    <scope>NUCLEOTIDE SEQUENCE [LARGE SCALE GENOMIC DNA]</scope>
    <source>
        <strain evidence="3 4">EH1</strain>
    </source>
</reference>
<dbReference type="GO" id="GO:0042834">
    <property type="term" value="F:peptidoglycan binding"/>
    <property type="evidence" value="ECO:0007669"/>
    <property type="project" value="InterPro"/>
</dbReference>
<dbReference type="Gene3D" id="3.30.70.1070">
    <property type="entry name" value="Sporulation related repeat"/>
    <property type="match status" value="1"/>
</dbReference>
<dbReference type="AlphaFoldDB" id="A0A1Q2GZH7"/>
<dbReference type="Pfam" id="PF05036">
    <property type="entry name" value="SPOR"/>
    <property type="match status" value="1"/>
</dbReference>
<dbReference type="SUPFAM" id="SSF110997">
    <property type="entry name" value="Sporulation related repeat"/>
    <property type="match status" value="1"/>
</dbReference>
<organism evidence="3 4">
    <name type="scientific">Pseudoalteromonas aliena</name>
    <dbReference type="NCBI Taxonomy" id="247523"/>
    <lineage>
        <taxon>Bacteria</taxon>
        <taxon>Pseudomonadati</taxon>
        <taxon>Pseudomonadota</taxon>
        <taxon>Gammaproteobacteria</taxon>
        <taxon>Alteromonadales</taxon>
        <taxon>Pseudoalteromonadaceae</taxon>
        <taxon>Pseudoalteromonas</taxon>
    </lineage>
</organism>
<dbReference type="Proteomes" id="UP000188243">
    <property type="component" value="Chromosome"/>
</dbReference>
<sequence length="196" mass="22410">MKFILYISLLLLFLGGCSSQTDDVSELDNVVRMEQIKPYLDQWDNNKSKINRLSEIEGDLLMLIKALSMQTNLDTLPDEMRTEVNLVQHSAVEQKTNTLSNTRVIEEDIASMYGVKLGSYLKQQSASNTVIKLKQSYPNIFNAFQYRVQTESNSNTQLYKLIAGPFKNKQDAYYFCKIISRINLSCKLSPFEGVII</sequence>
<dbReference type="RefSeq" id="WP_077537183.1">
    <property type="nucleotide sequence ID" value="NZ_CANLYY010000018.1"/>
</dbReference>
<dbReference type="STRING" id="247523.B0W48_12210"/>
<dbReference type="PROSITE" id="PS51257">
    <property type="entry name" value="PROKAR_LIPOPROTEIN"/>
    <property type="match status" value="1"/>
</dbReference>
<evidence type="ECO:0000313" key="4">
    <source>
        <dbReference type="Proteomes" id="UP000188243"/>
    </source>
</evidence>
<evidence type="ECO:0000256" key="1">
    <source>
        <dbReference type="SAM" id="SignalP"/>
    </source>
</evidence>
<dbReference type="EMBL" id="CP019628">
    <property type="protein sequence ID" value="AQQ00495.1"/>
    <property type="molecule type" value="Genomic_DNA"/>
</dbReference>
<protein>
    <recommendedName>
        <fullName evidence="2">SPOR domain-containing protein</fullName>
    </recommendedName>
</protein>
<evidence type="ECO:0000259" key="2">
    <source>
        <dbReference type="PROSITE" id="PS51724"/>
    </source>
</evidence>